<dbReference type="VEuPathDB" id="TriTrypDB:ADEAN_000187800"/>
<dbReference type="Pfam" id="PF26557">
    <property type="entry name" value="Cullin_AB"/>
    <property type="match status" value="1"/>
</dbReference>
<evidence type="ECO:0000313" key="4">
    <source>
        <dbReference type="Proteomes" id="UP000515908"/>
    </source>
</evidence>
<dbReference type="PROSITE" id="PS50069">
    <property type="entry name" value="CULLIN_2"/>
    <property type="match status" value="1"/>
</dbReference>
<evidence type="ECO:0000313" key="3">
    <source>
        <dbReference type="EMBL" id="CAD2214432.1"/>
    </source>
</evidence>
<gene>
    <name evidence="3" type="ORF">ADEAN_000187800</name>
</gene>
<proteinExistence type="inferred from homology"/>
<dbReference type="SMART" id="SM00884">
    <property type="entry name" value="Cullin_Nedd8"/>
    <property type="match status" value="1"/>
</dbReference>
<dbReference type="EMBL" id="LR877147">
    <property type="protein sequence ID" value="CAD2214432.1"/>
    <property type="molecule type" value="Genomic_DNA"/>
</dbReference>
<dbReference type="InterPro" id="IPR016158">
    <property type="entry name" value="Cullin_homology"/>
</dbReference>
<evidence type="ECO:0000259" key="2">
    <source>
        <dbReference type="PROSITE" id="PS50069"/>
    </source>
</evidence>
<dbReference type="SMART" id="SM00182">
    <property type="entry name" value="CULLIN"/>
    <property type="match status" value="1"/>
</dbReference>
<dbReference type="AlphaFoldDB" id="A0A7G2C8U1"/>
<dbReference type="InterPro" id="IPR045093">
    <property type="entry name" value="Cullin"/>
</dbReference>
<dbReference type="InterPro" id="IPR059120">
    <property type="entry name" value="Cullin-like_AB"/>
</dbReference>
<sequence>MASLSSLVDHGAPKISETMEYVADELRKEASEIMDEVSATPSKSFVPEFLQLMQKCRLIYTRIPELAQNQKTALPSVLVLSKPLIKHLMFYFFDSMGTAQFPAELLDDMTDVYQLFTDKDAFEVPFLHVFAAVILKPSGPSVKQLCAFIDTFKGRISAEGNSTLRFERVLNDLKQTEGINEKFRKKKKELPVEFRVNVLSAGAWPLTRDVPLKVLPEMQTCIRQFKDYYNSHTKERLLNFNLATGTVSFDYTYNGERCCISAHTTFLHSILALNSDKVFAPGSVGLSSGLDTAETESQLNCLVHLHLCNKNGKYYSFNKNFTPQSSTMWISNLPTEGKTVQKTPIKRKAERNEFDVSIDAAIVKTLKTEKRLNFSTIYQRVIARLSPSFEPSHYDVKRRIEILVGKEFITRDAKRFF</sequence>
<dbReference type="SUPFAM" id="SSF46785">
    <property type="entry name" value="Winged helix' DNA-binding domain"/>
    <property type="match status" value="1"/>
</dbReference>
<dbReference type="Gene3D" id="3.30.230.130">
    <property type="entry name" value="Cullin, Chain C, Domain 2"/>
    <property type="match status" value="1"/>
</dbReference>
<dbReference type="GO" id="GO:0006511">
    <property type="term" value="P:ubiquitin-dependent protein catabolic process"/>
    <property type="evidence" value="ECO:0007669"/>
    <property type="project" value="InterPro"/>
</dbReference>
<evidence type="ECO:0000256" key="1">
    <source>
        <dbReference type="PROSITE-ProRule" id="PRU00330"/>
    </source>
</evidence>
<dbReference type="Gene3D" id="1.10.10.10">
    <property type="entry name" value="Winged helix-like DNA-binding domain superfamily/Winged helix DNA-binding domain"/>
    <property type="match status" value="1"/>
</dbReference>
<feature type="domain" description="Cullin family profile" evidence="2">
    <location>
        <begin position="104"/>
        <end position="303"/>
    </location>
</feature>
<dbReference type="GO" id="GO:0031625">
    <property type="term" value="F:ubiquitin protein ligase binding"/>
    <property type="evidence" value="ECO:0007669"/>
    <property type="project" value="InterPro"/>
</dbReference>
<protein>
    <submittedName>
        <fullName evidence="3">Cullin family/Cullin protein neddylation domain containing protein, putative</fullName>
    </submittedName>
</protein>
<dbReference type="OrthoDB" id="27073at2759"/>
<dbReference type="PANTHER" id="PTHR11932">
    <property type="entry name" value="CULLIN"/>
    <property type="match status" value="1"/>
</dbReference>
<dbReference type="InterPro" id="IPR036390">
    <property type="entry name" value="WH_DNA-bd_sf"/>
</dbReference>
<dbReference type="Pfam" id="PF10557">
    <property type="entry name" value="Cullin_Nedd8"/>
    <property type="match status" value="1"/>
</dbReference>
<name>A0A7G2C8U1_9TRYP</name>
<dbReference type="SUPFAM" id="SSF75632">
    <property type="entry name" value="Cullin homology domain"/>
    <property type="match status" value="1"/>
</dbReference>
<keyword evidence="4" id="KW-1185">Reference proteome</keyword>
<dbReference type="Proteomes" id="UP000515908">
    <property type="component" value="Chromosome 03"/>
</dbReference>
<dbReference type="InterPro" id="IPR019559">
    <property type="entry name" value="Cullin_neddylation_domain"/>
</dbReference>
<accession>A0A7G2C8U1</accession>
<organism evidence="3 4">
    <name type="scientific">Angomonas deanei</name>
    <dbReference type="NCBI Taxonomy" id="59799"/>
    <lineage>
        <taxon>Eukaryota</taxon>
        <taxon>Discoba</taxon>
        <taxon>Euglenozoa</taxon>
        <taxon>Kinetoplastea</taxon>
        <taxon>Metakinetoplastina</taxon>
        <taxon>Trypanosomatida</taxon>
        <taxon>Trypanosomatidae</taxon>
        <taxon>Strigomonadinae</taxon>
        <taxon>Angomonas</taxon>
    </lineage>
</organism>
<dbReference type="InterPro" id="IPR036317">
    <property type="entry name" value="Cullin_homology_sf"/>
</dbReference>
<reference evidence="3 4" key="1">
    <citation type="submission" date="2020-08" db="EMBL/GenBank/DDBJ databases">
        <authorList>
            <person name="Newling K."/>
            <person name="Davey J."/>
            <person name="Forrester S."/>
        </authorList>
    </citation>
    <scope>NUCLEOTIDE SEQUENCE [LARGE SCALE GENOMIC DNA]</scope>
    <source>
        <strain evidence="4">Crithidia deanei Carvalho (ATCC PRA-265)</strain>
    </source>
</reference>
<dbReference type="InterPro" id="IPR036388">
    <property type="entry name" value="WH-like_DNA-bd_sf"/>
</dbReference>
<comment type="similarity">
    <text evidence="1">Belongs to the cullin family.</text>
</comment>